<evidence type="ECO:0000313" key="7">
    <source>
        <dbReference type="EMBL" id="QDT31100.1"/>
    </source>
</evidence>
<protein>
    <recommendedName>
        <fullName evidence="4 5">Peptide chain release factor 2</fullName>
        <shortName evidence="4">RF-2</shortName>
    </recommendedName>
</protein>
<dbReference type="PANTHER" id="PTHR43116:SF3">
    <property type="entry name" value="CLASS I PEPTIDE CHAIN RELEASE FACTOR"/>
    <property type="match status" value="1"/>
</dbReference>
<comment type="subcellular location">
    <subcellularLocation>
        <location evidence="4">Cytoplasm</location>
    </subcellularLocation>
</comment>
<dbReference type="Pfam" id="PF00472">
    <property type="entry name" value="RF-1"/>
    <property type="match status" value="1"/>
</dbReference>
<comment type="function">
    <text evidence="4">Peptide chain release factor 2 directs the termination of translation in response to the peptide chain termination codons UGA and UAA.</text>
</comment>
<evidence type="ECO:0000256" key="2">
    <source>
        <dbReference type="ARBA" id="ARBA00022481"/>
    </source>
</evidence>
<dbReference type="HAMAP" id="MF_00094">
    <property type="entry name" value="Rel_fac_2"/>
    <property type="match status" value="1"/>
</dbReference>
<keyword evidence="8" id="KW-1185">Reference proteome</keyword>
<dbReference type="PANTHER" id="PTHR43116">
    <property type="entry name" value="PEPTIDE CHAIN RELEASE FACTOR 2"/>
    <property type="match status" value="1"/>
</dbReference>
<dbReference type="InterPro" id="IPR004374">
    <property type="entry name" value="PrfB"/>
</dbReference>
<evidence type="ECO:0000259" key="6">
    <source>
        <dbReference type="PROSITE" id="PS00745"/>
    </source>
</evidence>
<dbReference type="GO" id="GO:0016149">
    <property type="term" value="F:translation release factor activity, codon specific"/>
    <property type="evidence" value="ECO:0007669"/>
    <property type="project" value="UniProtKB-UniRule"/>
</dbReference>
<proteinExistence type="inferred from homology"/>
<organism evidence="7 8">
    <name type="scientific">Thalassoglobus polymorphus</name>
    <dbReference type="NCBI Taxonomy" id="2527994"/>
    <lineage>
        <taxon>Bacteria</taxon>
        <taxon>Pseudomonadati</taxon>
        <taxon>Planctomycetota</taxon>
        <taxon>Planctomycetia</taxon>
        <taxon>Planctomycetales</taxon>
        <taxon>Planctomycetaceae</taxon>
        <taxon>Thalassoglobus</taxon>
    </lineage>
</organism>
<evidence type="ECO:0000313" key="8">
    <source>
        <dbReference type="Proteomes" id="UP000315724"/>
    </source>
</evidence>
<name>A0A517QHK2_9PLAN</name>
<feature type="modified residue" description="N5-methylglutamine" evidence="4">
    <location>
        <position position="214"/>
    </location>
</feature>
<dbReference type="InterPro" id="IPR005139">
    <property type="entry name" value="PCRF"/>
</dbReference>
<dbReference type="SMART" id="SM00937">
    <property type="entry name" value="PCRF"/>
    <property type="match status" value="1"/>
</dbReference>
<reference evidence="7 8" key="1">
    <citation type="submission" date="2019-02" db="EMBL/GenBank/DDBJ databases">
        <title>Deep-cultivation of Planctomycetes and their phenomic and genomic characterization uncovers novel biology.</title>
        <authorList>
            <person name="Wiegand S."/>
            <person name="Jogler M."/>
            <person name="Boedeker C."/>
            <person name="Pinto D."/>
            <person name="Vollmers J."/>
            <person name="Rivas-Marin E."/>
            <person name="Kohn T."/>
            <person name="Peeters S.H."/>
            <person name="Heuer A."/>
            <person name="Rast P."/>
            <person name="Oberbeckmann S."/>
            <person name="Bunk B."/>
            <person name="Jeske O."/>
            <person name="Meyerdierks A."/>
            <person name="Storesund J.E."/>
            <person name="Kallscheuer N."/>
            <person name="Luecker S."/>
            <person name="Lage O.M."/>
            <person name="Pohl T."/>
            <person name="Merkel B.J."/>
            <person name="Hornburger P."/>
            <person name="Mueller R.-W."/>
            <person name="Bruemmer F."/>
            <person name="Labrenz M."/>
            <person name="Spormann A.M."/>
            <person name="Op den Camp H."/>
            <person name="Overmann J."/>
            <person name="Amann R."/>
            <person name="Jetten M.S.M."/>
            <person name="Mascher T."/>
            <person name="Medema M.H."/>
            <person name="Devos D.P."/>
            <person name="Kaster A.-K."/>
            <person name="Ovreas L."/>
            <person name="Rohde M."/>
            <person name="Galperin M.Y."/>
            <person name="Jogler C."/>
        </authorList>
    </citation>
    <scope>NUCLEOTIDE SEQUENCE [LARGE SCALE GENOMIC DNA]</scope>
    <source>
        <strain evidence="7 8">Mal48</strain>
    </source>
</reference>
<comment type="similarity">
    <text evidence="1 4">Belongs to the prokaryotic/mitochondrial release factor family.</text>
</comment>
<dbReference type="Pfam" id="PF03462">
    <property type="entry name" value="PCRF"/>
    <property type="match status" value="1"/>
</dbReference>
<sequence length="331" mass="37301">MTAPDFWDEQEKAQELISEMQRLNAVIKPVGELSTGAGDMEVLIEFAEMEDDESSSEEELRTTVEALQKQLEAIELQSSMKNPEDSGNAYLTIQAGEGGTDSADFCEMLMRMYLRWFENNKFKAEVIDQSEGEEAGLRNVTLHVKGAYAFGYLKGETGNHRLVRISPFDSAGRRHTSFCAVDVIPDLGDVEVIEINWEKDVREDTYRAGGAGGQHVNKTDSAVRLTHLETGVVSQCQNERSQHKNRASARKMLQAKLFQIEQEKQSAATAARRGEKSKIGFGGQTIRHYVLQPQQYVKDDRMELKLNNPFEILDGDLDELIEAYLRWSIAK</sequence>
<feature type="domain" description="Prokaryotic-type class I peptide chain release factors" evidence="6">
    <location>
        <begin position="207"/>
        <end position="223"/>
    </location>
</feature>
<dbReference type="Gene3D" id="3.30.160.20">
    <property type="match status" value="1"/>
</dbReference>
<dbReference type="Gene3D" id="1.20.58.410">
    <property type="entry name" value="Release factor"/>
    <property type="match status" value="1"/>
</dbReference>
<evidence type="ECO:0000256" key="4">
    <source>
        <dbReference type="HAMAP-Rule" id="MF_00094"/>
    </source>
</evidence>
<evidence type="ECO:0000256" key="5">
    <source>
        <dbReference type="NCBIfam" id="TIGR00020"/>
    </source>
</evidence>
<dbReference type="Proteomes" id="UP000315724">
    <property type="component" value="Chromosome"/>
</dbReference>
<gene>
    <name evidence="4 7" type="primary">prfB</name>
    <name evidence="7" type="ORF">Mal48_03310</name>
</gene>
<dbReference type="AlphaFoldDB" id="A0A517QHK2"/>
<dbReference type="Gene3D" id="3.30.70.1660">
    <property type="match status" value="1"/>
</dbReference>
<dbReference type="InterPro" id="IPR045853">
    <property type="entry name" value="Pep_chain_release_fac_I_sf"/>
</dbReference>
<keyword evidence="4" id="KW-0963">Cytoplasm</keyword>
<keyword evidence="3 4" id="KW-0648">Protein biosynthesis</keyword>
<dbReference type="InterPro" id="IPR000352">
    <property type="entry name" value="Pep_chain_release_fac_I"/>
</dbReference>
<evidence type="ECO:0000256" key="1">
    <source>
        <dbReference type="ARBA" id="ARBA00010835"/>
    </source>
</evidence>
<dbReference type="FunFam" id="3.30.160.20:FF:000004">
    <property type="entry name" value="Peptide chain release factor 1"/>
    <property type="match status" value="1"/>
</dbReference>
<comment type="PTM">
    <text evidence="4">Methylated by PrmC. Methylation increases the termination efficiency of RF2.</text>
</comment>
<dbReference type="PROSITE" id="PS00745">
    <property type="entry name" value="RF_PROK_I"/>
    <property type="match status" value="1"/>
</dbReference>
<dbReference type="SUPFAM" id="SSF75620">
    <property type="entry name" value="Release factor"/>
    <property type="match status" value="1"/>
</dbReference>
<dbReference type="GO" id="GO:0005737">
    <property type="term" value="C:cytoplasm"/>
    <property type="evidence" value="ECO:0007669"/>
    <property type="project" value="UniProtKB-SubCell"/>
</dbReference>
<dbReference type="NCBIfam" id="TIGR00020">
    <property type="entry name" value="prfB"/>
    <property type="match status" value="1"/>
</dbReference>
<dbReference type="KEGG" id="tpol:Mal48_03310"/>
<accession>A0A517QHK2</accession>
<dbReference type="EMBL" id="CP036267">
    <property type="protein sequence ID" value="QDT31100.1"/>
    <property type="molecule type" value="Genomic_DNA"/>
</dbReference>
<evidence type="ECO:0000256" key="3">
    <source>
        <dbReference type="ARBA" id="ARBA00022917"/>
    </source>
</evidence>
<keyword evidence="2 4" id="KW-0488">Methylation</keyword>